<dbReference type="PANTHER" id="PTHR30469">
    <property type="entry name" value="MULTIDRUG RESISTANCE PROTEIN MDTA"/>
    <property type="match status" value="1"/>
</dbReference>
<dbReference type="Pfam" id="PF25954">
    <property type="entry name" value="Beta-barrel_RND_2"/>
    <property type="match status" value="1"/>
</dbReference>
<accession>A0ABY2Y158</accession>
<dbReference type="InterPro" id="IPR006143">
    <property type="entry name" value="RND_pump_MFP"/>
</dbReference>
<evidence type="ECO:0000256" key="1">
    <source>
        <dbReference type="ARBA" id="ARBA00009477"/>
    </source>
</evidence>
<evidence type="ECO:0000313" key="6">
    <source>
        <dbReference type="EMBL" id="TNV12585.1"/>
    </source>
</evidence>
<dbReference type="EMBL" id="VEWL01000011">
    <property type="protein sequence ID" value="TNV12585.1"/>
    <property type="molecule type" value="Genomic_DNA"/>
</dbReference>
<keyword evidence="7" id="KW-1185">Reference proteome</keyword>
<evidence type="ECO:0000259" key="4">
    <source>
        <dbReference type="Pfam" id="PF25954"/>
    </source>
</evidence>
<dbReference type="NCBIfam" id="TIGR01730">
    <property type="entry name" value="RND_mfp"/>
    <property type="match status" value="1"/>
</dbReference>
<dbReference type="Pfam" id="PF25989">
    <property type="entry name" value="YknX_C"/>
    <property type="match status" value="1"/>
</dbReference>
<proteinExistence type="inferred from homology"/>
<protein>
    <submittedName>
        <fullName evidence="6">Efflux RND transporter periplasmic adaptor subunit</fullName>
    </submittedName>
</protein>
<dbReference type="Gene3D" id="1.10.287.470">
    <property type="entry name" value="Helix hairpin bin"/>
    <property type="match status" value="1"/>
</dbReference>
<feature type="domain" description="CusB-like beta-barrel" evidence="4">
    <location>
        <begin position="216"/>
        <end position="287"/>
    </location>
</feature>
<evidence type="ECO:0000259" key="5">
    <source>
        <dbReference type="Pfam" id="PF25989"/>
    </source>
</evidence>
<comment type="similarity">
    <text evidence="1">Belongs to the membrane fusion protein (MFP) (TC 8.A.1) family.</text>
</comment>
<sequence length="371" mass="39272">MKRHRHMKSGKRGLLLFILGLFLVGAYFAWQGMQKTSAEATTAAAATTPARATAVEAATVETRDLDSIISAVGSLRAKESVTLASEIGGRVDKILFEEGQRVQAGSVLFQLDTSILSASVQSARAANVLAKSTFDRTEALSKRGISATQALEEAQANLRNTEAALALAEAQLAQTSIKAPFDGVVGLRSVSVGAYVTAGSTNLAKLDQIDPLVAEFTLPEVALADITPQQQVSVVADALPDQRFQGQVYAIEPSIDETGRSIRMRALIANPDLKLRPGLFVRVNVTTGTKADAMLVPESAIVPSGETQTVYRIKDDDTIEIVTVTLGQRLDGKVEIVSGLDNTARVITAGQQKLQNGSKVSVQEALAEGSV</sequence>
<dbReference type="SUPFAM" id="SSF111369">
    <property type="entry name" value="HlyD-like secretion proteins"/>
    <property type="match status" value="1"/>
</dbReference>
<dbReference type="Pfam" id="PF25917">
    <property type="entry name" value="BSH_RND"/>
    <property type="match status" value="1"/>
</dbReference>
<feature type="domain" description="Multidrug resistance protein MdtA-like barrel-sandwich hybrid" evidence="3">
    <location>
        <begin position="80"/>
        <end position="203"/>
    </location>
</feature>
<evidence type="ECO:0000313" key="7">
    <source>
        <dbReference type="Proteomes" id="UP000312784"/>
    </source>
</evidence>
<dbReference type="InterPro" id="IPR058637">
    <property type="entry name" value="YknX-like_C"/>
</dbReference>
<dbReference type="PANTHER" id="PTHR30469:SF11">
    <property type="entry name" value="BLL4320 PROTEIN"/>
    <property type="match status" value="1"/>
</dbReference>
<feature type="coiled-coil region" evidence="2">
    <location>
        <begin position="151"/>
        <end position="178"/>
    </location>
</feature>
<feature type="domain" description="YknX-like C-terminal permuted SH3-like" evidence="5">
    <location>
        <begin position="295"/>
        <end position="362"/>
    </location>
</feature>
<comment type="caution">
    <text evidence="6">The sequence shown here is derived from an EMBL/GenBank/DDBJ whole genome shotgun (WGS) entry which is preliminary data.</text>
</comment>
<dbReference type="Gene3D" id="2.40.420.20">
    <property type="match status" value="1"/>
</dbReference>
<dbReference type="InterPro" id="IPR058792">
    <property type="entry name" value="Beta-barrel_RND_2"/>
</dbReference>
<name>A0ABY2Y158_9HYPH</name>
<keyword evidence="2" id="KW-0175">Coiled coil</keyword>
<dbReference type="InterPro" id="IPR058625">
    <property type="entry name" value="MdtA-like_BSH"/>
</dbReference>
<dbReference type="Proteomes" id="UP000312784">
    <property type="component" value="Unassembled WGS sequence"/>
</dbReference>
<dbReference type="Gene3D" id="2.40.30.170">
    <property type="match status" value="1"/>
</dbReference>
<reference evidence="6 7" key="1">
    <citation type="submission" date="2019-06" db="EMBL/GenBank/DDBJ databases">
        <title>Ochrobactrum cricket sp.nov., isolated from the insect Teleogryllus occipitalis living in deserted cropland.</title>
        <authorList>
            <person name="Hu M."/>
        </authorList>
    </citation>
    <scope>NUCLEOTIDE SEQUENCE [LARGE SCALE GENOMIC DNA]</scope>
    <source>
        <strain evidence="6 7">LCB8</strain>
    </source>
</reference>
<gene>
    <name evidence="6" type="ORF">FIC94_16740</name>
</gene>
<organism evidence="6 7">
    <name type="scientific">Ochrobactrum teleogrylli</name>
    <dbReference type="NCBI Taxonomy" id="2479765"/>
    <lineage>
        <taxon>Bacteria</taxon>
        <taxon>Pseudomonadati</taxon>
        <taxon>Pseudomonadota</taxon>
        <taxon>Alphaproteobacteria</taxon>
        <taxon>Hyphomicrobiales</taxon>
        <taxon>Brucellaceae</taxon>
        <taxon>Brucella/Ochrobactrum group</taxon>
        <taxon>Ochrobactrum</taxon>
    </lineage>
</organism>
<evidence type="ECO:0000259" key="3">
    <source>
        <dbReference type="Pfam" id="PF25917"/>
    </source>
</evidence>
<dbReference type="Gene3D" id="2.40.50.100">
    <property type="match status" value="1"/>
</dbReference>
<evidence type="ECO:0000256" key="2">
    <source>
        <dbReference type="SAM" id="Coils"/>
    </source>
</evidence>